<dbReference type="Proteomes" id="UP000799118">
    <property type="component" value="Unassembled WGS sequence"/>
</dbReference>
<sequence>MALSNVVILSSLSAVERCFAILGFTKATRAEWLANTLVLLRCLHEDREHLISSSASSIEWAAHLEHVTTQKLNRISTSGSNVASQLQIILGKLKWKTLGGRIGLSSTDLIDVTTQIMDLYRTINVA</sequence>
<dbReference type="AlphaFoldDB" id="A0A6A4H2I0"/>
<evidence type="ECO:0000313" key="2">
    <source>
        <dbReference type="Proteomes" id="UP000799118"/>
    </source>
</evidence>
<evidence type="ECO:0000313" key="1">
    <source>
        <dbReference type="EMBL" id="KAE9392402.1"/>
    </source>
</evidence>
<keyword evidence="2" id="KW-1185">Reference proteome</keyword>
<gene>
    <name evidence="1" type="ORF">BT96DRAFT_273944</name>
</gene>
<protein>
    <submittedName>
        <fullName evidence="1">Uncharacterized protein</fullName>
    </submittedName>
</protein>
<reference evidence="1" key="1">
    <citation type="journal article" date="2019" name="Environ. Microbiol.">
        <title>Fungal ecological strategies reflected in gene transcription - a case study of two litter decomposers.</title>
        <authorList>
            <person name="Barbi F."/>
            <person name="Kohler A."/>
            <person name="Barry K."/>
            <person name="Baskaran P."/>
            <person name="Daum C."/>
            <person name="Fauchery L."/>
            <person name="Ihrmark K."/>
            <person name="Kuo A."/>
            <person name="LaButti K."/>
            <person name="Lipzen A."/>
            <person name="Morin E."/>
            <person name="Grigoriev I.V."/>
            <person name="Henrissat B."/>
            <person name="Lindahl B."/>
            <person name="Martin F."/>
        </authorList>
    </citation>
    <scope>NUCLEOTIDE SEQUENCE</scope>
    <source>
        <strain evidence="1">JB14</strain>
    </source>
</reference>
<organism evidence="1 2">
    <name type="scientific">Gymnopus androsaceus JB14</name>
    <dbReference type="NCBI Taxonomy" id="1447944"/>
    <lineage>
        <taxon>Eukaryota</taxon>
        <taxon>Fungi</taxon>
        <taxon>Dikarya</taxon>
        <taxon>Basidiomycota</taxon>
        <taxon>Agaricomycotina</taxon>
        <taxon>Agaricomycetes</taxon>
        <taxon>Agaricomycetidae</taxon>
        <taxon>Agaricales</taxon>
        <taxon>Marasmiineae</taxon>
        <taxon>Omphalotaceae</taxon>
        <taxon>Gymnopus</taxon>
    </lineage>
</organism>
<proteinExistence type="predicted"/>
<dbReference type="EMBL" id="ML769596">
    <property type="protein sequence ID" value="KAE9392402.1"/>
    <property type="molecule type" value="Genomic_DNA"/>
</dbReference>
<name>A0A6A4H2I0_9AGAR</name>
<accession>A0A6A4H2I0</accession>